<evidence type="ECO:0000256" key="2">
    <source>
        <dbReference type="ARBA" id="ARBA00007845"/>
    </source>
</evidence>
<keyword evidence="5" id="KW-0227">DNA damage</keyword>
<keyword evidence="13" id="KW-1185">Reference proteome</keyword>
<dbReference type="InterPro" id="IPR041006">
    <property type="entry name" value="Morc_S5"/>
</dbReference>
<evidence type="ECO:0000256" key="5">
    <source>
        <dbReference type="ARBA" id="ARBA00022763"/>
    </source>
</evidence>
<dbReference type="Pfam" id="PF17942">
    <property type="entry name" value="Morc6_S5"/>
    <property type="match status" value="1"/>
</dbReference>
<dbReference type="GO" id="GO:0005634">
    <property type="term" value="C:nucleus"/>
    <property type="evidence" value="ECO:0007669"/>
    <property type="project" value="UniProtKB-SubCell"/>
</dbReference>
<dbReference type="GO" id="GO:0016887">
    <property type="term" value="F:ATP hydrolysis activity"/>
    <property type="evidence" value="ECO:0007669"/>
    <property type="project" value="InterPro"/>
</dbReference>
<dbReference type="PANTHER" id="PTHR23336">
    <property type="entry name" value="ZINC FINGER CW-TYPE COILED-COIL DOMAIN PROTEIN 3"/>
    <property type="match status" value="1"/>
</dbReference>
<dbReference type="AlphaFoldDB" id="A0A4Y7K299"/>
<feature type="domain" description="Morc S5" evidence="11">
    <location>
        <begin position="282"/>
        <end position="421"/>
    </location>
</feature>
<evidence type="ECO:0000313" key="13">
    <source>
        <dbReference type="Proteomes" id="UP000316621"/>
    </source>
</evidence>
<dbReference type="InterPro" id="IPR045261">
    <property type="entry name" value="MORC_ATPase"/>
</dbReference>
<organism evidence="12 13">
    <name type="scientific">Papaver somniferum</name>
    <name type="common">Opium poppy</name>
    <dbReference type="NCBI Taxonomy" id="3469"/>
    <lineage>
        <taxon>Eukaryota</taxon>
        <taxon>Viridiplantae</taxon>
        <taxon>Streptophyta</taxon>
        <taxon>Embryophyta</taxon>
        <taxon>Tracheophyta</taxon>
        <taxon>Spermatophyta</taxon>
        <taxon>Magnoliopsida</taxon>
        <taxon>Ranunculales</taxon>
        <taxon>Papaveraceae</taxon>
        <taxon>Papaveroideae</taxon>
        <taxon>Papaver</taxon>
    </lineage>
</organism>
<feature type="region of interest" description="Disordered" evidence="10">
    <location>
        <begin position="425"/>
        <end position="487"/>
    </location>
</feature>
<dbReference type="EMBL" id="CM010720">
    <property type="protein sequence ID" value="RZC66078.1"/>
    <property type="molecule type" value="Genomic_DNA"/>
</dbReference>
<evidence type="ECO:0000256" key="6">
    <source>
        <dbReference type="ARBA" id="ARBA00023054"/>
    </source>
</evidence>
<keyword evidence="4" id="KW-0255">Endonuclease</keyword>
<dbReference type="GO" id="GO:0006281">
    <property type="term" value="P:DNA repair"/>
    <property type="evidence" value="ECO:0007669"/>
    <property type="project" value="UniProtKB-KW"/>
</dbReference>
<dbReference type="PANTHER" id="PTHR23336:SF11">
    <property type="entry name" value="OS06G0622000 PROTEIN"/>
    <property type="match status" value="1"/>
</dbReference>
<dbReference type="GO" id="GO:0031349">
    <property type="term" value="P:positive regulation of defense response"/>
    <property type="evidence" value="ECO:0007669"/>
    <property type="project" value="UniProtKB-ARBA"/>
</dbReference>
<evidence type="ECO:0000256" key="10">
    <source>
        <dbReference type="SAM" id="MobiDB-lite"/>
    </source>
</evidence>
<dbReference type="Gene3D" id="3.30.565.10">
    <property type="entry name" value="Histidine kinase-like ATPase, C-terminal domain"/>
    <property type="match status" value="1"/>
</dbReference>
<proteinExistence type="inferred from homology"/>
<reference evidence="12 13" key="1">
    <citation type="journal article" date="2018" name="Science">
        <title>The opium poppy genome and morphinan production.</title>
        <authorList>
            <person name="Guo L."/>
            <person name="Winzer T."/>
            <person name="Yang X."/>
            <person name="Li Y."/>
            <person name="Ning Z."/>
            <person name="He Z."/>
            <person name="Teodor R."/>
            <person name="Lu Y."/>
            <person name="Bowser T.A."/>
            <person name="Graham I.A."/>
            <person name="Ye K."/>
        </authorList>
    </citation>
    <scope>NUCLEOTIDE SEQUENCE [LARGE SCALE GENOMIC DNA]</scope>
    <source>
        <strain evidence="13">cv. HN1</strain>
        <tissue evidence="12">Leaves</tissue>
    </source>
</reference>
<dbReference type="Pfam" id="PF13589">
    <property type="entry name" value="HATPase_c_3"/>
    <property type="match status" value="1"/>
</dbReference>
<name>A0A4Y7K299_PAPSO</name>
<dbReference type="OMA" id="WEAHEED"/>
<dbReference type="GO" id="GO:0031047">
    <property type="term" value="P:regulatory ncRNA-mediated gene silencing"/>
    <property type="evidence" value="ECO:0007669"/>
    <property type="project" value="UniProtKB-KW"/>
</dbReference>
<dbReference type="SUPFAM" id="SSF55874">
    <property type="entry name" value="ATPase domain of HSP90 chaperone/DNA topoisomerase II/histidine kinase"/>
    <property type="match status" value="1"/>
</dbReference>
<evidence type="ECO:0000256" key="7">
    <source>
        <dbReference type="ARBA" id="ARBA00023158"/>
    </source>
</evidence>
<feature type="region of interest" description="Disordered" evidence="10">
    <location>
        <begin position="1"/>
        <end position="25"/>
    </location>
</feature>
<keyword evidence="3" id="KW-0540">Nuclease</keyword>
<evidence type="ECO:0000256" key="8">
    <source>
        <dbReference type="ARBA" id="ARBA00023204"/>
    </source>
</evidence>
<dbReference type="Proteomes" id="UP000316621">
    <property type="component" value="Chromosome 6"/>
</dbReference>
<feature type="compositionally biased region" description="Low complexity" evidence="10">
    <location>
        <begin position="432"/>
        <end position="444"/>
    </location>
</feature>
<evidence type="ECO:0000256" key="3">
    <source>
        <dbReference type="ARBA" id="ARBA00022722"/>
    </source>
</evidence>
<evidence type="ECO:0000256" key="1">
    <source>
        <dbReference type="ARBA" id="ARBA00004123"/>
    </source>
</evidence>
<protein>
    <recommendedName>
        <fullName evidence="11">Morc S5 domain-containing protein</fullName>
    </recommendedName>
</protein>
<keyword evidence="4" id="KW-0378">Hydrolase</keyword>
<comment type="similarity">
    <text evidence="2">Belongs to the MORC ATPase protein family.</text>
</comment>
<dbReference type="Gramene" id="RZC66078">
    <property type="protein sequence ID" value="RZC66078"/>
    <property type="gene ID" value="C5167_009772"/>
</dbReference>
<evidence type="ECO:0000259" key="11">
    <source>
        <dbReference type="Pfam" id="PF17942"/>
    </source>
</evidence>
<keyword evidence="9" id="KW-0539">Nucleus</keyword>
<dbReference type="InterPro" id="IPR036890">
    <property type="entry name" value="HATPase_C_sf"/>
</dbReference>
<keyword evidence="8" id="KW-0234">DNA repair</keyword>
<gene>
    <name evidence="12" type="ORF">C5167_009772</name>
</gene>
<evidence type="ECO:0000313" key="12">
    <source>
        <dbReference type="EMBL" id="RZC66078.1"/>
    </source>
</evidence>
<accession>A0A4Y7K299</accession>
<comment type="subcellular location">
    <subcellularLocation>
        <location evidence="1">Nucleus</location>
    </subcellularLocation>
</comment>
<evidence type="ECO:0000256" key="4">
    <source>
        <dbReference type="ARBA" id="ARBA00022759"/>
    </source>
</evidence>
<evidence type="ECO:0000256" key="9">
    <source>
        <dbReference type="ARBA" id="ARBA00023242"/>
    </source>
</evidence>
<sequence length="533" mass="59846">MVNKRKKNLVSPDAGGSTSGSPKRKGVCKNYVHACPAYLETLGQTHCGWTFGAIAEIVDNSKDARATKLDILVEHHHSEMHGERIPMLALIDDGHGMSHDELLVMLSLGNKKFHQDDRERIGKYGVGFRTGAMKLGRDVIVLTQTTESRSVAFLSQTCNESNKDDDSEAELELPIVTYHRIASVMELDTDVQSEQTSEYNLDIMKRFSPFNEYFIGGKFALFGENGQGTQVYIWNLEKSGSDFSLEWQRSNNGDVNGDDIVIRSRRTRQRPGPLSQRVPLDYSLRAYLEVIFIDPRMEIFIQGSLVKSRLVAKSLDKTKIIDGNIPGKPVQLILGHCKQEWERMNSGIFLYWHGRLIEAYKRVGGMIQHPENSRGVIGVVDVTDVMRVGDRDMVNNTKQTFQECEAYAELEDWLGGMLDMYCRENSEGGGSRRNTTSTSTVRTQGSEDDSSATSERPHVVHNIPEVPKAERGRPKLTAAQKASNYATRNSTSTINMGLQRCEANLGFRKRFTRSSLLCPPTPKVTFVLPEEMQ</sequence>
<dbReference type="GO" id="GO:0004519">
    <property type="term" value="F:endonuclease activity"/>
    <property type="evidence" value="ECO:0007669"/>
    <property type="project" value="UniProtKB-KW"/>
</dbReference>
<keyword evidence="6" id="KW-0175">Coiled coil</keyword>
<keyword evidence="7" id="KW-0943">RNA-mediated gene silencing</keyword>